<sequence length="345" mass="37215">MRTSIKALAHPFDDARALADQTIGLLVDHRTAPHPVNFTVAYAYFGGASADLVDALDRQLRQGATLDEAVLHELFDQYIATERISGLSAAGSGLHVLLTRLAEHLGEAGADVAAFCDQLDHAAGALRAAPGVDALQALVAGLIDSTLTLRRRQEQLTVQIKSSQVETELLREELEEHRRAALIDPLTGLLNRRAMEARFDELLSAPRAAVFSVLMIDIDDFKSINDLHGHALGDAVIRNVAAAIRKCIRGADPAVRYGGEEFLVILPDTPPGGAARVAESIRVAVASLRLVRKRDNFQLRAFTVSIGVTTSRDGDAMDAILHRADQALYRSKQSGKNRVSVVADA</sequence>
<dbReference type="SMART" id="SM00267">
    <property type="entry name" value="GGDEF"/>
    <property type="match status" value="1"/>
</dbReference>
<dbReference type="PROSITE" id="PS50887">
    <property type="entry name" value="GGDEF"/>
    <property type="match status" value="1"/>
</dbReference>
<gene>
    <name evidence="2" type="primary">vdcA_8</name>
    <name evidence="2" type="ORF">GALL_408770</name>
</gene>
<dbReference type="CDD" id="cd01949">
    <property type="entry name" value="GGDEF"/>
    <property type="match status" value="1"/>
</dbReference>
<organism evidence="2">
    <name type="scientific">mine drainage metagenome</name>
    <dbReference type="NCBI Taxonomy" id="410659"/>
    <lineage>
        <taxon>unclassified sequences</taxon>
        <taxon>metagenomes</taxon>
        <taxon>ecological metagenomes</taxon>
    </lineage>
</organism>
<evidence type="ECO:0000313" key="2">
    <source>
        <dbReference type="EMBL" id="OIQ77428.1"/>
    </source>
</evidence>
<protein>
    <submittedName>
        <fullName evidence="2">Diguanylate cyclase VdcA</fullName>
        <ecNumber evidence="2">2.7.7.65</ecNumber>
    </submittedName>
</protein>
<dbReference type="AlphaFoldDB" id="A0A1J5QBY8"/>
<dbReference type="InterPro" id="IPR029787">
    <property type="entry name" value="Nucleotide_cyclase"/>
</dbReference>
<dbReference type="SUPFAM" id="SSF55073">
    <property type="entry name" value="Nucleotide cyclase"/>
    <property type="match status" value="1"/>
</dbReference>
<dbReference type="Pfam" id="PF00990">
    <property type="entry name" value="GGDEF"/>
    <property type="match status" value="1"/>
</dbReference>
<comment type="caution">
    <text evidence="2">The sequence shown here is derived from an EMBL/GenBank/DDBJ whole genome shotgun (WGS) entry which is preliminary data.</text>
</comment>
<dbReference type="Gene3D" id="3.30.70.270">
    <property type="match status" value="1"/>
</dbReference>
<dbReference type="InterPro" id="IPR000160">
    <property type="entry name" value="GGDEF_dom"/>
</dbReference>
<keyword evidence="2" id="KW-0808">Transferase</keyword>
<dbReference type="GO" id="GO:0052621">
    <property type="term" value="F:diguanylate cyclase activity"/>
    <property type="evidence" value="ECO:0007669"/>
    <property type="project" value="UniProtKB-EC"/>
</dbReference>
<proteinExistence type="predicted"/>
<feature type="domain" description="GGDEF" evidence="1">
    <location>
        <begin position="209"/>
        <end position="344"/>
    </location>
</feature>
<dbReference type="PANTHER" id="PTHR45138">
    <property type="entry name" value="REGULATORY COMPONENTS OF SENSORY TRANSDUCTION SYSTEM"/>
    <property type="match status" value="1"/>
</dbReference>
<keyword evidence="2" id="KW-0548">Nucleotidyltransferase</keyword>
<dbReference type="NCBIfam" id="TIGR00254">
    <property type="entry name" value="GGDEF"/>
    <property type="match status" value="1"/>
</dbReference>
<evidence type="ECO:0000259" key="1">
    <source>
        <dbReference type="PROSITE" id="PS50887"/>
    </source>
</evidence>
<dbReference type="InterPro" id="IPR050469">
    <property type="entry name" value="Diguanylate_Cyclase"/>
</dbReference>
<dbReference type="EMBL" id="MLJW01001618">
    <property type="protein sequence ID" value="OIQ77428.1"/>
    <property type="molecule type" value="Genomic_DNA"/>
</dbReference>
<dbReference type="FunFam" id="3.30.70.270:FF:000001">
    <property type="entry name" value="Diguanylate cyclase domain protein"/>
    <property type="match status" value="1"/>
</dbReference>
<name>A0A1J5QBY8_9ZZZZ</name>
<reference evidence="2" key="1">
    <citation type="submission" date="2016-10" db="EMBL/GenBank/DDBJ databases">
        <title>Sequence of Gallionella enrichment culture.</title>
        <authorList>
            <person name="Poehlein A."/>
            <person name="Muehling M."/>
            <person name="Daniel R."/>
        </authorList>
    </citation>
    <scope>NUCLEOTIDE SEQUENCE</scope>
</reference>
<dbReference type="InterPro" id="IPR043128">
    <property type="entry name" value="Rev_trsase/Diguanyl_cyclase"/>
</dbReference>
<accession>A0A1J5QBY8</accession>
<dbReference type="PANTHER" id="PTHR45138:SF9">
    <property type="entry name" value="DIGUANYLATE CYCLASE DGCM-RELATED"/>
    <property type="match status" value="1"/>
</dbReference>
<dbReference type="EC" id="2.7.7.65" evidence="2"/>